<proteinExistence type="predicted"/>
<reference evidence="2" key="1">
    <citation type="submission" date="2020-09" db="EMBL/GenBank/DDBJ databases">
        <title>Novel species of Mucilaginibacter isolated from a glacier on the Tibetan Plateau.</title>
        <authorList>
            <person name="Liu Q."/>
            <person name="Xin Y.-H."/>
        </authorList>
    </citation>
    <scope>NUCLEOTIDE SEQUENCE</scope>
    <source>
        <strain evidence="2">ZB1P21</strain>
    </source>
</reference>
<dbReference type="Proteomes" id="UP000619078">
    <property type="component" value="Unassembled WGS sequence"/>
</dbReference>
<protein>
    <submittedName>
        <fullName evidence="2">Maleylpyruvate isomerase N-terminal domain-containing protein</fullName>
    </submittedName>
</protein>
<dbReference type="GO" id="GO:0046872">
    <property type="term" value="F:metal ion binding"/>
    <property type="evidence" value="ECO:0007669"/>
    <property type="project" value="InterPro"/>
</dbReference>
<comment type="caution">
    <text evidence="2">The sequence shown here is derived from an EMBL/GenBank/DDBJ whole genome shotgun (WGS) entry which is preliminary data.</text>
</comment>
<dbReference type="AlphaFoldDB" id="A0A926NUY9"/>
<keyword evidence="2" id="KW-0413">Isomerase</keyword>
<dbReference type="EMBL" id="JACWMX010000001">
    <property type="protein sequence ID" value="MBD1392194.1"/>
    <property type="molecule type" value="Genomic_DNA"/>
</dbReference>
<dbReference type="SUPFAM" id="SSF109854">
    <property type="entry name" value="DinB/YfiT-like putative metalloenzymes"/>
    <property type="match status" value="1"/>
</dbReference>
<dbReference type="RefSeq" id="WP_191160831.1">
    <property type="nucleotide sequence ID" value="NZ_JACWMX010000001.1"/>
</dbReference>
<dbReference type="InterPro" id="IPR034660">
    <property type="entry name" value="DinB/YfiT-like"/>
</dbReference>
<evidence type="ECO:0000259" key="1">
    <source>
        <dbReference type="Pfam" id="PF11716"/>
    </source>
</evidence>
<keyword evidence="3" id="KW-1185">Reference proteome</keyword>
<gene>
    <name evidence="2" type="ORF">IDJ76_03700</name>
</gene>
<dbReference type="InterPro" id="IPR024344">
    <property type="entry name" value="MDMPI_metal-binding"/>
</dbReference>
<evidence type="ECO:0000313" key="3">
    <source>
        <dbReference type="Proteomes" id="UP000619078"/>
    </source>
</evidence>
<dbReference type="GO" id="GO:0016853">
    <property type="term" value="F:isomerase activity"/>
    <property type="evidence" value="ECO:0007669"/>
    <property type="project" value="UniProtKB-KW"/>
</dbReference>
<accession>A0A926NUY9</accession>
<organism evidence="2 3">
    <name type="scientific">Mucilaginibacter glaciei</name>
    <dbReference type="NCBI Taxonomy" id="2772109"/>
    <lineage>
        <taxon>Bacteria</taxon>
        <taxon>Pseudomonadati</taxon>
        <taxon>Bacteroidota</taxon>
        <taxon>Sphingobacteriia</taxon>
        <taxon>Sphingobacteriales</taxon>
        <taxon>Sphingobacteriaceae</taxon>
        <taxon>Mucilaginibacter</taxon>
    </lineage>
</organism>
<sequence length="279" mass="31249">MEQLIPIPTLHLFRTLDELLIELLLSLSPADWQKPTLAMLWSVKDVAAHLLDGNLRGIANLHNYDAPVTGKILSYQDIINHLNQLNAVWVDAMKRVSPKWLIAQLSSTGPQYIQYLTSLDPFSIAKYPVAWAGQEQSYNWFHVAREYTEKWHHQQQIRDAVGKEAPLMLPEIFYPVIATFMCALHIAIKILLPPQGSILKITIDGLPNGSWQLIKTNSCWQLTKSLATRITSAHITIQPEIAWKIFTKAIPPAVAASKSIIAGSKKLADGIFNMVAVMA</sequence>
<evidence type="ECO:0000313" key="2">
    <source>
        <dbReference type="EMBL" id="MBD1392194.1"/>
    </source>
</evidence>
<feature type="domain" description="Mycothiol-dependent maleylpyruvate isomerase metal-binding" evidence="1">
    <location>
        <begin position="14"/>
        <end position="157"/>
    </location>
</feature>
<dbReference type="Gene3D" id="1.20.120.450">
    <property type="entry name" value="dinb family like domain"/>
    <property type="match status" value="1"/>
</dbReference>
<name>A0A926NUY9_9SPHI</name>
<dbReference type="Pfam" id="PF11716">
    <property type="entry name" value="MDMPI_N"/>
    <property type="match status" value="1"/>
</dbReference>